<comment type="caution">
    <text evidence="3">Lacks conserved residue(s) required for the propagation of feature annotation.</text>
</comment>
<reference evidence="4" key="2">
    <citation type="submission" date="2022-01" db="EMBL/GenBank/DDBJ databases">
        <authorList>
            <person name="Yamashiro T."/>
            <person name="Shiraishi A."/>
            <person name="Satake H."/>
            <person name="Nakayama K."/>
        </authorList>
    </citation>
    <scope>NUCLEOTIDE SEQUENCE</scope>
</reference>
<dbReference type="EMBL" id="BQNB010008995">
    <property type="protein sequence ID" value="GJS57294.1"/>
    <property type="molecule type" value="Genomic_DNA"/>
</dbReference>
<dbReference type="PROSITE" id="PS50985">
    <property type="entry name" value="GRAS"/>
    <property type="match status" value="1"/>
</dbReference>
<organism evidence="4 5">
    <name type="scientific">Tanacetum coccineum</name>
    <dbReference type="NCBI Taxonomy" id="301880"/>
    <lineage>
        <taxon>Eukaryota</taxon>
        <taxon>Viridiplantae</taxon>
        <taxon>Streptophyta</taxon>
        <taxon>Embryophyta</taxon>
        <taxon>Tracheophyta</taxon>
        <taxon>Spermatophyta</taxon>
        <taxon>Magnoliopsida</taxon>
        <taxon>eudicotyledons</taxon>
        <taxon>Gunneridae</taxon>
        <taxon>Pentapetalae</taxon>
        <taxon>asterids</taxon>
        <taxon>campanulids</taxon>
        <taxon>Asterales</taxon>
        <taxon>Asteraceae</taxon>
        <taxon>Asteroideae</taxon>
        <taxon>Anthemideae</taxon>
        <taxon>Anthemidinae</taxon>
        <taxon>Tanacetum</taxon>
    </lineage>
</organism>
<evidence type="ECO:0000313" key="4">
    <source>
        <dbReference type="EMBL" id="GJS57294.1"/>
    </source>
</evidence>
<feature type="region of interest" description="Leucine repeat II (LRII)" evidence="3">
    <location>
        <begin position="427"/>
        <end position="459"/>
    </location>
</feature>
<evidence type="ECO:0000256" key="3">
    <source>
        <dbReference type="PROSITE-ProRule" id="PRU01191"/>
    </source>
</evidence>
<evidence type="ECO:0000313" key="5">
    <source>
        <dbReference type="Proteomes" id="UP001151760"/>
    </source>
</evidence>
<comment type="similarity">
    <text evidence="3">Belongs to the GRAS family.</text>
</comment>
<protein>
    <submittedName>
        <fullName evidence="4">DELLA protein RGL2-like protein</fullName>
    </submittedName>
</protein>
<accession>A0ABQ4WWK2</accession>
<feature type="short sequence motif" description="VHIID" evidence="3">
    <location>
        <begin position="380"/>
        <end position="384"/>
    </location>
</feature>
<reference evidence="4" key="1">
    <citation type="journal article" date="2022" name="Int. J. Mol. Sci.">
        <title>Draft Genome of Tanacetum Coccineum: Genomic Comparison of Closely Related Tanacetum-Family Plants.</title>
        <authorList>
            <person name="Yamashiro T."/>
            <person name="Shiraishi A."/>
            <person name="Nakayama K."/>
            <person name="Satake H."/>
        </authorList>
    </citation>
    <scope>NUCLEOTIDE SEQUENCE</scope>
</reference>
<evidence type="ECO:0000256" key="2">
    <source>
        <dbReference type="ARBA" id="ARBA00023163"/>
    </source>
</evidence>
<gene>
    <name evidence="4" type="ORF">Tco_0652078</name>
</gene>
<keyword evidence="5" id="KW-1185">Reference proteome</keyword>
<evidence type="ECO:0000256" key="1">
    <source>
        <dbReference type="ARBA" id="ARBA00023015"/>
    </source>
</evidence>
<proteinExistence type="inferred from homology"/>
<dbReference type="InterPro" id="IPR005202">
    <property type="entry name" value="TF_GRAS"/>
</dbReference>
<dbReference type="Proteomes" id="UP001151760">
    <property type="component" value="Unassembled WGS sequence"/>
</dbReference>
<keyword evidence="1" id="KW-0805">Transcription regulation</keyword>
<feature type="region of interest" description="SAW" evidence="3">
    <location>
        <begin position="562"/>
        <end position="638"/>
    </location>
</feature>
<dbReference type="Pfam" id="PF03514">
    <property type="entry name" value="GRAS"/>
    <property type="match status" value="1"/>
</dbReference>
<name>A0ABQ4WWK2_9ASTR</name>
<sequence length="750" mass="85399">MLYTCSPLFWISNNSFSGCYYISKLLESLILLVSNKEVDIPVYHVWKMENNGSLTKLFTINTPGLTINNILGFRKNGELVMEIQKEDQAFAALEIYDPYNMWHLLPVKQADKHLNNIEQINDMHYDLSKLAKDDSSSDFQKPSNFGELESVPFDFASPPFQHTLKGADFQLENIEKPSNVFSFEVLKEFTSKSRKVSGEKIPIPNCTNQPRMEKDQKMSTNARIRMAGQQFIDSYSSIVNENCELIHPFLVSFSGLSDDETKDVELLLTLLVSAEKTGQRQFDCASKLIDLCNKMSSNEGNAVERLVHYFSEAIREKINREIGKVAGEGLDTMNMSELQKALMNVDASIFAFHQKVPLSQVCQFSAMQTIIEHVRGARKVHVIDLEIRTGMHYTVLMQAITSHCGWDIFECLKITAIGTRLESKLKDTCNGLADFAKSMNIPFSFDIVMLTDILDFKKDLLQLDDDEKVAIYSPYFLSSLIVKPNRLEHLMREIRKINPCITVISEVEANHTSPMFVTRFLEALFFYAALFDSVSDCLADDYLNRKVSESVFYGQPIRNIVAAEGDERTIRHITIKVWRAFFERFGMLKVELSDASLNEAKLIINEFDCRNSCMLRVDGGCFVVGWKDVPVFSKLLMNHYVDMLRKEIHEFVSAKDWKNMDELMNAALEREQVNIAVLTTSVNMAMLTRCGQIAMLTDVVKTAMLTDVVKTTMLTDVVQTAMLARCGQNSHVDRCGQNSHVDPMWSKQPR</sequence>
<keyword evidence="2" id="KW-0804">Transcription</keyword>
<dbReference type="PANTHER" id="PTHR31636">
    <property type="entry name" value="OSJNBA0084A10.13 PROTEIN-RELATED"/>
    <property type="match status" value="1"/>
</dbReference>
<comment type="caution">
    <text evidence="4">The sequence shown here is derived from an EMBL/GenBank/DDBJ whole genome shotgun (WGS) entry which is preliminary data.</text>
</comment>